<dbReference type="AlphaFoldDB" id="Q9WYW1"/>
<keyword evidence="1" id="KW-1133">Transmembrane helix</keyword>
<reference evidence="2 3" key="1">
    <citation type="journal article" date="1999" name="Nature">
        <title>Evidence for lateral gene transfer between Archaea and Bacteria from genome sequence of Thermotoga maritima.</title>
        <authorList>
            <person name="Nelson K.E."/>
            <person name="Clayton R.A."/>
            <person name="Gill S.R."/>
            <person name="Gwinn M.L."/>
            <person name="Dodson R.J."/>
            <person name="Haft D.H."/>
            <person name="Hickey E.K."/>
            <person name="Peterson J.D."/>
            <person name="Nelson W.C."/>
            <person name="Ketchum K.A."/>
            <person name="McDonald L."/>
            <person name="Utterback T.R."/>
            <person name="Malek J.A."/>
            <person name="Linher K.D."/>
            <person name="Garrett M.M."/>
            <person name="Stewart A.M."/>
            <person name="Cotton M.D."/>
            <person name="Pratt M.S."/>
            <person name="Phillips C.A."/>
            <person name="Richardson D."/>
            <person name="Heidelberg J."/>
            <person name="Sutton G.G."/>
            <person name="Fleischmann R.D."/>
            <person name="White O."/>
            <person name="Salzberg S.L."/>
            <person name="Smith H.O."/>
            <person name="Venter J.C."/>
            <person name="Fraser C.M."/>
        </authorList>
    </citation>
    <scope>NUCLEOTIDE SEQUENCE [LARGE SCALE GENOMIC DNA]</scope>
    <source>
        <strain evidence="3">ATCC 43589 / DSM 3109 / JCM 10099 / NBRC 100826 / MSB8</strain>
    </source>
</reference>
<protein>
    <recommendedName>
        <fullName evidence="4">DUF4897 domain-containing protein</fullName>
    </recommendedName>
</protein>
<dbReference type="KEGG" id="tmi:THEMA_02215"/>
<keyword evidence="1" id="KW-0812">Transmembrane</keyword>
<organism evidence="2 3">
    <name type="scientific">Thermotoga maritima (strain ATCC 43589 / DSM 3109 / JCM 10099 / NBRC 100826 / MSB8)</name>
    <dbReference type="NCBI Taxonomy" id="243274"/>
    <lineage>
        <taxon>Bacteria</taxon>
        <taxon>Thermotogati</taxon>
        <taxon>Thermotogota</taxon>
        <taxon>Thermotogae</taxon>
        <taxon>Thermotogales</taxon>
        <taxon>Thermotogaceae</taxon>
        <taxon>Thermotoga</taxon>
    </lineage>
</organism>
<name>Q9WYW1_THEMA</name>
<sequence>MKRLSSRTIYILLIIMVVFMLVEFLFFFLGGRAPFEIVYYRSTMEYDYSGNATFTTSAKLYFKDEKKKEEYKINYASASKEELNKYFSQISKEVGREIVPLDYNVRVEDTGGMLEVTETTLLRGAAQVKGDVLDTSMGSLTMNVAGETEIVVKLPEDAAVISVTPTPSERENNTLIWRPDSSMVFPKVIFKRVNENEGIPGSSQ</sequence>
<evidence type="ECO:0000313" key="2">
    <source>
        <dbReference type="EMBL" id="AAD35576.1"/>
    </source>
</evidence>
<dbReference type="KEGG" id="tma:TM0491"/>
<dbReference type="EMBL" id="AE000512">
    <property type="protein sequence ID" value="AAD35576.1"/>
    <property type="molecule type" value="Genomic_DNA"/>
</dbReference>
<dbReference type="PIR" id="B72370">
    <property type="entry name" value="B72370"/>
</dbReference>
<dbReference type="Pfam" id="PF16238">
    <property type="entry name" value="DUF4897"/>
    <property type="match status" value="1"/>
</dbReference>
<dbReference type="OrthoDB" id="37361at2"/>
<proteinExistence type="predicted"/>
<gene>
    <name evidence="2" type="ordered locus">TM_0491</name>
</gene>
<dbReference type="InterPro" id="IPR032604">
    <property type="entry name" value="DUF4897"/>
</dbReference>
<dbReference type="Proteomes" id="UP000008183">
    <property type="component" value="Chromosome"/>
</dbReference>
<feature type="transmembrane region" description="Helical" evidence="1">
    <location>
        <begin position="9"/>
        <end position="29"/>
    </location>
</feature>
<keyword evidence="1" id="KW-0472">Membrane</keyword>
<dbReference type="PATRIC" id="fig|243274.18.peg.439"/>
<evidence type="ECO:0008006" key="4">
    <source>
        <dbReference type="Google" id="ProtNLM"/>
    </source>
</evidence>
<dbReference type="EnsemblBacteria" id="AAD35576">
    <property type="protein sequence ID" value="AAD35576"/>
    <property type="gene ID" value="TM_0491"/>
</dbReference>
<accession>Q9WYW1</accession>
<evidence type="ECO:0000256" key="1">
    <source>
        <dbReference type="SAM" id="Phobius"/>
    </source>
</evidence>
<dbReference type="PaxDb" id="243274-THEMA_02215"/>
<dbReference type="InParanoid" id="Q9WYW1"/>
<evidence type="ECO:0000313" key="3">
    <source>
        <dbReference type="Proteomes" id="UP000008183"/>
    </source>
</evidence>
<keyword evidence="3" id="KW-1185">Reference proteome</keyword>